<proteinExistence type="predicted"/>
<dbReference type="AlphaFoldDB" id="L8JGZ1"/>
<evidence type="ECO:0000313" key="2">
    <source>
        <dbReference type="Proteomes" id="UP000011134"/>
    </source>
</evidence>
<dbReference type="EMBL" id="AMZO01000002">
    <property type="protein sequence ID" value="ELR67528.1"/>
    <property type="molecule type" value="Genomic_DNA"/>
</dbReference>
<reference evidence="1 2" key="1">
    <citation type="submission" date="2012-12" db="EMBL/GenBank/DDBJ databases">
        <title>Genome Assembly of Photobacterium sp. AK15.</title>
        <authorList>
            <person name="Khatri I."/>
            <person name="Vaidya B."/>
            <person name="Srinivas T.N.R."/>
            <person name="Subramanian S."/>
            <person name="Pinnaka A."/>
        </authorList>
    </citation>
    <scope>NUCLEOTIDE SEQUENCE [LARGE SCALE GENOMIC DNA]</scope>
    <source>
        <strain evidence="1 2">AK15</strain>
    </source>
</reference>
<protein>
    <submittedName>
        <fullName evidence="1">Uncharacterized protein</fullName>
    </submittedName>
</protein>
<comment type="caution">
    <text evidence="1">The sequence shown here is derived from an EMBL/GenBank/DDBJ whole genome shotgun (WGS) entry which is preliminary data.</text>
</comment>
<gene>
    <name evidence="1" type="ORF">C942_01457</name>
</gene>
<organism evidence="1 2">
    <name type="scientific">Photobacterium marinum</name>
    <dbReference type="NCBI Taxonomy" id="1056511"/>
    <lineage>
        <taxon>Bacteria</taxon>
        <taxon>Pseudomonadati</taxon>
        <taxon>Pseudomonadota</taxon>
        <taxon>Gammaproteobacteria</taxon>
        <taxon>Vibrionales</taxon>
        <taxon>Vibrionaceae</taxon>
        <taxon>Photobacterium</taxon>
    </lineage>
</organism>
<sequence>MHRNARRILMDAQKQINPKLDEKTPKVEKRLFQAEISQDFL</sequence>
<name>L8JGZ1_9GAMM</name>
<evidence type="ECO:0000313" key="1">
    <source>
        <dbReference type="EMBL" id="ELR67528.1"/>
    </source>
</evidence>
<dbReference type="Proteomes" id="UP000011134">
    <property type="component" value="Unassembled WGS sequence"/>
</dbReference>
<accession>L8JGZ1</accession>
<dbReference type="PATRIC" id="fig|1056511.3.peg.530"/>
<keyword evidence="2" id="KW-1185">Reference proteome</keyword>